<organism evidence="2 3">
    <name type="scientific">Methylobacterium mesophilicum SR1.6/6</name>
    <dbReference type="NCBI Taxonomy" id="908290"/>
    <lineage>
        <taxon>Bacteria</taxon>
        <taxon>Pseudomonadati</taxon>
        <taxon>Pseudomonadota</taxon>
        <taxon>Alphaproteobacteria</taxon>
        <taxon>Hyphomicrobiales</taxon>
        <taxon>Methylobacteriaceae</taxon>
        <taxon>Methylobacterium</taxon>
    </lineage>
</organism>
<evidence type="ECO:0000256" key="1">
    <source>
        <dbReference type="SAM" id="Phobius"/>
    </source>
</evidence>
<feature type="transmembrane region" description="Helical" evidence="1">
    <location>
        <begin position="79"/>
        <end position="101"/>
    </location>
</feature>
<evidence type="ECO:0000313" key="3">
    <source>
        <dbReference type="Proteomes" id="UP000012488"/>
    </source>
</evidence>
<dbReference type="Proteomes" id="UP000012488">
    <property type="component" value="Chromosome"/>
</dbReference>
<dbReference type="OrthoDB" id="7996971at2"/>
<feature type="transmembrane region" description="Helical" evidence="1">
    <location>
        <begin position="155"/>
        <end position="179"/>
    </location>
</feature>
<name>A0A6B9FI82_9HYPH</name>
<accession>A0A6B9FI82</accession>
<evidence type="ECO:0000313" key="2">
    <source>
        <dbReference type="EMBL" id="QGY01476.1"/>
    </source>
</evidence>
<feature type="transmembrane region" description="Helical" evidence="1">
    <location>
        <begin position="48"/>
        <end position="67"/>
    </location>
</feature>
<keyword evidence="1" id="KW-0812">Transmembrane</keyword>
<dbReference type="EMBL" id="CP043538">
    <property type="protein sequence ID" value="QGY01476.1"/>
    <property type="molecule type" value="Genomic_DNA"/>
</dbReference>
<reference evidence="2 3" key="2">
    <citation type="journal article" date="2013" name="Genome Announc.">
        <title>Draft Genome Sequence of Methylobacterium mesophilicum Strain SR1.6/6, Isolated from Citrus sinensis.</title>
        <authorList>
            <person name="Marinho Almeida D."/>
            <person name="Dini-Andreote F."/>
            <person name="Camargo Neves A.A."/>
            <person name="Juca Ramos R.T."/>
            <person name="Andreote F.D."/>
            <person name="Carneiro A.R."/>
            <person name="Oliveira de Souza Lima A."/>
            <person name="Caracciolo Gomes de Sa P.H."/>
            <person name="Ribeiro Barbosa M.S."/>
            <person name="Araujo W.L."/>
            <person name="Silva A."/>
        </authorList>
    </citation>
    <scope>NUCLEOTIDE SEQUENCE [LARGE SCALE GENOMIC DNA]</scope>
    <source>
        <strain evidence="2 3">SR1.6/6</strain>
    </source>
</reference>
<keyword evidence="1" id="KW-1133">Transmembrane helix</keyword>
<proteinExistence type="predicted"/>
<dbReference type="KEGG" id="mmes:MMSR116_05845"/>
<reference evidence="2 3" key="1">
    <citation type="journal article" date="2012" name="Genet. Mol. Biol.">
        <title>Analysis of 16S rRNA and mxaF genes revealing insights into Methylobacterium niche-specific plant association.</title>
        <authorList>
            <person name="Dourado M.N."/>
            <person name="Andreote F.D."/>
            <person name="Dini-Andreote F."/>
            <person name="Conti R."/>
            <person name="Araujo J.M."/>
            <person name="Araujo W.L."/>
        </authorList>
    </citation>
    <scope>NUCLEOTIDE SEQUENCE [LARGE SCALE GENOMIC DNA]</scope>
    <source>
        <strain evidence="2 3">SR1.6/6</strain>
    </source>
</reference>
<gene>
    <name evidence="2" type="ORF">MMSR116_05845</name>
</gene>
<sequence length="182" mass="20597">MADLPDFRDWATFVKVRRDVEEMPERRAIEAQKLSAEFSKIIITNLQFINAGALLATPSISANLLGLTGLTKEDKLTLIGLPMGLFTGGLVLATLAAFFTYRNYEAIANHWNAERLWRESDLGRLSPSLVQRAWSDELKQFTSEKRKSDFRTKMYFWFGLMSGWTSVGCFVSACSLLAWSAR</sequence>
<protein>
    <submittedName>
        <fullName evidence="2">Uncharacterized protein</fullName>
    </submittedName>
</protein>
<keyword evidence="1" id="KW-0472">Membrane</keyword>
<dbReference type="AlphaFoldDB" id="A0A6B9FI82"/>
<dbReference type="RefSeq" id="WP_010683197.1">
    <property type="nucleotide sequence ID" value="NZ_CP043538.1"/>
</dbReference>